<evidence type="ECO:0000313" key="3">
    <source>
        <dbReference type="Proteomes" id="UP000290582"/>
    </source>
</evidence>
<accession>A0A449BTD6</accession>
<organism evidence="2 3">
    <name type="scientific">Plasmodium vinckei vinckei</name>
    <dbReference type="NCBI Taxonomy" id="54757"/>
    <lineage>
        <taxon>Eukaryota</taxon>
        <taxon>Sar</taxon>
        <taxon>Alveolata</taxon>
        <taxon>Apicomplexa</taxon>
        <taxon>Aconoidasida</taxon>
        <taxon>Haemosporida</taxon>
        <taxon>Plasmodiidae</taxon>
        <taxon>Plasmodium</taxon>
        <taxon>Plasmodium (Vinckeia)</taxon>
    </lineage>
</organism>
<protein>
    <submittedName>
        <fullName evidence="2">Fam-a protein</fullName>
    </submittedName>
</protein>
<evidence type="ECO:0000256" key="1">
    <source>
        <dbReference type="SAM" id="SignalP"/>
    </source>
</evidence>
<dbReference type="InterPro" id="IPR006486">
    <property type="entry name" value="PYST_A"/>
</dbReference>
<feature type="chain" id="PRO_5019197040" evidence="1">
    <location>
        <begin position="29"/>
        <end position="327"/>
    </location>
</feature>
<sequence>MPPNNKGYSDIIFFLLIALIYVSNKVFASEYIRANTIPGNIGRRRNTSNNDSLRKTALLNATLTKEFPNNIENSSILANNPSNETHEQTGPIICTNPEEVRKTTEIINAAVSILRHHATTEDNYKLLYVYDKDALIYFKNHGNTDIEKLNLKIRNPNKYNDIVNNLWDPYGTKHFHDYFISGKVVCIYNPNLLMIEQESIDPTKPDHECVYSLASKIDVSEDTTVIVLASANMNDNNCSNKKTYKNKDLIRKSSSSNSSSSESDITEEPKRTFNLSGFFIKKEKNYINITYVNAIDDNISSENYSIKKAKAPNIAFYIRLMEIFAKG</sequence>
<proteinExistence type="predicted"/>
<keyword evidence="1" id="KW-0732">Signal</keyword>
<dbReference type="Proteomes" id="UP000290582">
    <property type="component" value="Chromosome PVVCY_09"/>
</dbReference>
<dbReference type="GeneID" id="19961353"/>
<dbReference type="RefSeq" id="XP_008625021.2">
    <property type="nucleotide sequence ID" value="XM_008626799.2"/>
</dbReference>
<reference evidence="2 3" key="1">
    <citation type="submission" date="2019-01" db="EMBL/GenBank/DDBJ databases">
        <authorList>
            <person name="Ramaprasad A."/>
        </authorList>
    </citation>
    <scope>NUCLEOTIDE SEQUENCE [LARGE SCALE GENOMIC DNA]</scope>
</reference>
<evidence type="ECO:0000313" key="2">
    <source>
        <dbReference type="EMBL" id="VEV56652.1"/>
    </source>
</evidence>
<dbReference type="VEuPathDB" id="PlasmoDB:PVVCY_0904630"/>
<dbReference type="SUPFAM" id="SSF55961">
    <property type="entry name" value="Bet v1-like"/>
    <property type="match status" value="1"/>
</dbReference>
<dbReference type="EMBL" id="LR215065">
    <property type="protein sequence ID" value="VEV56652.1"/>
    <property type="molecule type" value="Genomic_DNA"/>
</dbReference>
<dbReference type="AlphaFoldDB" id="A0A449BTD6"/>
<dbReference type="OrthoDB" id="371294at2759"/>
<gene>
    <name evidence="2" type="ORF">PVVCY_0904630</name>
</gene>
<dbReference type="NCBIfam" id="TIGR01599">
    <property type="entry name" value="PYST-A"/>
    <property type="match status" value="1"/>
</dbReference>
<dbReference type="KEGG" id="pvv:PVVCY_0904630"/>
<feature type="signal peptide" evidence="1">
    <location>
        <begin position="1"/>
        <end position="28"/>
    </location>
</feature>
<name>A0A449BTD6_PLAVN</name>